<gene>
    <name evidence="8" type="primary">fliD_2</name>
    <name evidence="8" type="ORF">GMA8713_02985</name>
</gene>
<evidence type="ECO:0000256" key="3">
    <source>
        <dbReference type="ARBA" id="ARBA00023054"/>
    </source>
</evidence>
<evidence type="ECO:0000259" key="6">
    <source>
        <dbReference type="Pfam" id="PF02465"/>
    </source>
</evidence>
<reference evidence="9" key="1">
    <citation type="submission" date="2016-02" db="EMBL/GenBank/DDBJ databases">
        <authorList>
            <person name="Rodrigo-Torres Lidia"/>
            <person name="Arahal R.David."/>
        </authorList>
    </citation>
    <scope>NUCLEOTIDE SEQUENCE [LARGE SCALE GENOMIC DNA]</scope>
    <source>
        <strain evidence="9">CECT 8713</strain>
    </source>
</reference>
<dbReference type="RefSeq" id="WP_062711357.1">
    <property type="nucleotide sequence ID" value="NZ_CAWRCI010000027.1"/>
</dbReference>
<dbReference type="GO" id="GO:0009421">
    <property type="term" value="C:bacterial-type flagellum filament cap"/>
    <property type="evidence" value="ECO:0007669"/>
    <property type="project" value="InterPro"/>
</dbReference>
<dbReference type="Pfam" id="PF02465">
    <property type="entry name" value="FliD_N"/>
    <property type="match status" value="1"/>
</dbReference>
<accession>A0A128FBI5</accession>
<dbReference type="GO" id="GO:0005576">
    <property type="term" value="C:extracellular region"/>
    <property type="evidence" value="ECO:0007669"/>
    <property type="project" value="UniProtKB-SubCell"/>
</dbReference>
<feature type="domain" description="Flagellar hook-associated protein 2 C-terminal" evidence="7">
    <location>
        <begin position="226"/>
        <end position="438"/>
    </location>
</feature>
<dbReference type="OrthoDB" id="9810816at2"/>
<evidence type="ECO:0000256" key="5">
    <source>
        <dbReference type="RuleBase" id="RU362066"/>
    </source>
</evidence>
<dbReference type="GO" id="GO:0071973">
    <property type="term" value="P:bacterial-type flagellum-dependent cell motility"/>
    <property type="evidence" value="ECO:0007669"/>
    <property type="project" value="TreeGrafter"/>
</dbReference>
<evidence type="ECO:0000313" key="9">
    <source>
        <dbReference type="Proteomes" id="UP000073601"/>
    </source>
</evidence>
<keyword evidence="8" id="KW-0969">Cilium</keyword>
<evidence type="ECO:0000256" key="4">
    <source>
        <dbReference type="ARBA" id="ARBA00023143"/>
    </source>
</evidence>
<name>A0A128FBI5_9GAMM</name>
<dbReference type="InterPro" id="IPR003481">
    <property type="entry name" value="FliD_N"/>
</dbReference>
<dbReference type="InterPro" id="IPR010810">
    <property type="entry name" value="Flagellin_hook_IN_motif"/>
</dbReference>
<keyword evidence="4 5" id="KW-0975">Bacterial flagellum</keyword>
<dbReference type="Pfam" id="PF07196">
    <property type="entry name" value="Flagellin_IN"/>
    <property type="match status" value="1"/>
</dbReference>
<comment type="similarity">
    <text evidence="1 5">Belongs to the FliD family.</text>
</comment>
<organism evidence="8 9">
    <name type="scientific">Grimontia marina</name>
    <dbReference type="NCBI Taxonomy" id="646534"/>
    <lineage>
        <taxon>Bacteria</taxon>
        <taxon>Pseudomonadati</taxon>
        <taxon>Pseudomonadota</taxon>
        <taxon>Gammaproteobacteria</taxon>
        <taxon>Vibrionales</taxon>
        <taxon>Vibrionaceae</taxon>
        <taxon>Grimontia</taxon>
    </lineage>
</organism>
<proteinExistence type="inferred from homology"/>
<protein>
    <recommendedName>
        <fullName evidence="5">Flagellar hook-associated protein 2</fullName>
        <shortName evidence="5">HAP2</shortName>
    </recommendedName>
    <alternativeName>
        <fullName evidence="5">Flagellar cap protein</fullName>
    </alternativeName>
</protein>
<comment type="function">
    <text evidence="5">Required for morphogenesis and for the elongation of the flagellar filament by facilitating polymerization of the flagellin monomers at the tip of growing filament. Forms a capping structure, which prevents flagellin subunits (transported through the central channel of the flagellum) from leaking out without polymerization at the distal end.</text>
</comment>
<dbReference type="PANTHER" id="PTHR30288">
    <property type="entry name" value="FLAGELLAR CAP/ASSEMBLY PROTEIN FLID"/>
    <property type="match status" value="1"/>
</dbReference>
<sequence>MSSLDPITMATQLATFDVQPFQMRYQMQADKYQAQIAALGKVESALRDFRNAVNDMNSTGSSIIKNTATTTQDGFFSASADANALSGSYQIFVEQIASAHQASAGMPADMDANTEIPTTGELTFTVNGEQMVIDLSTVDTDGDGKATMSDLVKAINNNTNPGVNATLVRSNGQTHLMLSSTETAAANRVEVSATGTGAAWFEDGFANLNTITEPKDAVIWLGAQNSGLKLTNASNTFEGIIDGVDITVTKAQTTGDAAIGLNVGADAEATKEQVNKFIEAYNTLITALDEHTALGGEDQKRGALANDPTLRSIESQLSGILRGDFNGMRLADVGISINREGKMELDNDKFTEAQKNNSAALEQMFNGKGNLLDSIDSMMEPYLKFSSGLLSSRKESLQSNIDRIDDKQAQLERKYDMAYDRYLKQFTQMNNIMTQMNQTMSMFG</sequence>
<evidence type="ECO:0000256" key="1">
    <source>
        <dbReference type="ARBA" id="ARBA00009764"/>
    </source>
</evidence>
<dbReference type="InterPro" id="IPR010809">
    <property type="entry name" value="FliD_C"/>
</dbReference>
<dbReference type="GO" id="GO:0007155">
    <property type="term" value="P:cell adhesion"/>
    <property type="evidence" value="ECO:0007669"/>
    <property type="project" value="InterPro"/>
</dbReference>
<evidence type="ECO:0000259" key="7">
    <source>
        <dbReference type="Pfam" id="PF07195"/>
    </source>
</evidence>
<dbReference type="GO" id="GO:0009424">
    <property type="term" value="C:bacterial-type flagellum hook"/>
    <property type="evidence" value="ECO:0007669"/>
    <property type="project" value="UniProtKB-UniRule"/>
</dbReference>
<keyword evidence="8" id="KW-0966">Cell projection</keyword>
<evidence type="ECO:0000256" key="2">
    <source>
        <dbReference type="ARBA" id="ARBA00011255"/>
    </source>
</evidence>
<comment type="subunit">
    <text evidence="2 5">Homopentamer.</text>
</comment>
<keyword evidence="8" id="KW-0282">Flagellum</keyword>
<dbReference type="Proteomes" id="UP000073601">
    <property type="component" value="Unassembled WGS sequence"/>
</dbReference>
<dbReference type="EMBL" id="FIZY01000027">
    <property type="protein sequence ID" value="CZF84177.1"/>
    <property type="molecule type" value="Genomic_DNA"/>
</dbReference>
<keyword evidence="5" id="KW-0964">Secreted</keyword>
<dbReference type="PANTHER" id="PTHR30288:SF0">
    <property type="entry name" value="FLAGELLAR HOOK-ASSOCIATED PROTEIN 2"/>
    <property type="match status" value="1"/>
</dbReference>
<feature type="domain" description="Flagellar hook-associated protein 2 N-terminal" evidence="6">
    <location>
        <begin position="2"/>
        <end position="100"/>
    </location>
</feature>
<evidence type="ECO:0000313" key="8">
    <source>
        <dbReference type="EMBL" id="CZF84177.1"/>
    </source>
</evidence>
<keyword evidence="9" id="KW-1185">Reference proteome</keyword>
<comment type="subcellular location">
    <subcellularLocation>
        <location evidence="5">Secreted</location>
    </subcellularLocation>
    <subcellularLocation>
        <location evidence="5">Bacterial flagellum</location>
    </subcellularLocation>
</comment>
<dbReference type="AlphaFoldDB" id="A0A128FBI5"/>
<dbReference type="InterPro" id="IPR040026">
    <property type="entry name" value="FliD"/>
</dbReference>
<dbReference type="Pfam" id="PF07195">
    <property type="entry name" value="FliD_C"/>
    <property type="match status" value="1"/>
</dbReference>
<keyword evidence="3" id="KW-0175">Coiled coil</keyword>